<dbReference type="InterPro" id="IPR039424">
    <property type="entry name" value="SBP_5"/>
</dbReference>
<dbReference type="PIRSF" id="PIRSF002741">
    <property type="entry name" value="MppA"/>
    <property type="match status" value="1"/>
</dbReference>
<accession>A0A318SS64</accession>
<evidence type="ECO:0000313" key="8">
    <source>
        <dbReference type="Proteomes" id="UP000248311"/>
    </source>
</evidence>
<dbReference type="InterPro" id="IPR019546">
    <property type="entry name" value="TAT_signal_bac_arc"/>
</dbReference>
<comment type="subcellular location">
    <subcellularLocation>
        <location evidence="1">Periplasm</location>
    </subcellularLocation>
</comment>
<dbReference type="Gene3D" id="3.10.105.10">
    <property type="entry name" value="Dipeptide-binding Protein, Domain 3"/>
    <property type="match status" value="1"/>
</dbReference>
<comment type="similarity">
    <text evidence="2">Belongs to the bacterial solute-binding protein 5 family.</text>
</comment>
<organism evidence="7 8">
    <name type="scientific">Pseudoroseicyclus aestuarii</name>
    <dbReference type="NCBI Taxonomy" id="1795041"/>
    <lineage>
        <taxon>Bacteria</taxon>
        <taxon>Pseudomonadati</taxon>
        <taxon>Pseudomonadota</taxon>
        <taxon>Alphaproteobacteria</taxon>
        <taxon>Rhodobacterales</taxon>
        <taxon>Paracoccaceae</taxon>
        <taxon>Pseudoroseicyclus</taxon>
    </lineage>
</organism>
<proteinExistence type="inferred from homology"/>
<dbReference type="Proteomes" id="UP000248311">
    <property type="component" value="Unassembled WGS sequence"/>
</dbReference>
<dbReference type="PANTHER" id="PTHR30290">
    <property type="entry name" value="PERIPLASMIC BINDING COMPONENT OF ABC TRANSPORTER"/>
    <property type="match status" value="1"/>
</dbReference>
<keyword evidence="8" id="KW-1185">Reference proteome</keyword>
<dbReference type="AlphaFoldDB" id="A0A318SS64"/>
<comment type="caution">
    <text evidence="7">The sequence shown here is derived from an EMBL/GenBank/DDBJ whole genome shotgun (WGS) entry which is preliminary data.</text>
</comment>
<evidence type="ECO:0000256" key="3">
    <source>
        <dbReference type="ARBA" id="ARBA00022448"/>
    </source>
</evidence>
<gene>
    <name evidence="7" type="ORF">DFP88_10637</name>
</gene>
<protein>
    <submittedName>
        <fullName evidence="7">Peptide/nickel transport system substrate-binding protein</fullName>
    </submittedName>
</protein>
<reference evidence="7 8" key="1">
    <citation type="submission" date="2018-06" db="EMBL/GenBank/DDBJ databases">
        <title>Genomic Encyclopedia of Type Strains, Phase III (KMG-III): the genomes of soil and plant-associated and newly described type strains.</title>
        <authorList>
            <person name="Whitman W."/>
        </authorList>
    </citation>
    <scope>NUCLEOTIDE SEQUENCE [LARGE SCALE GENOMIC DNA]</scope>
    <source>
        <strain evidence="7 8">CECT 9025</strain>
    </source>
</reference>
<evidence type="ECO:0000256" key="4">
    <source>
        <dbReference type="ARBA" id="ARBA00022729"/>
    </source>
</evidence>
<dbReference type="InterPro" id="IPR006311">
    <property type="entry name" value="TAT_signal"/>
</dbReference>
<keyword evidence="4" id="KW-0732">Signal</keyword>
<dbReference type="PANTHER" id="PTHR30290:SF10">
    <property type="entry name" value="PERIPLASMIC OLIGOPEPTIDE-BINDING PROTEIN-RELATED"/>
    <property type="match status" value="1"/>
</dbReference>
<dbReference type="InterPro" id="IPR030678">
    <property type="entry name" value="Peptide/Ni-bd"/>
</dbReference>
<evidence type="ECO:0000256" key="5">
    <source>
        <dbReference type="SAM" id="MobiDB-lite"/>
    </source>
</evidence>
<dbReference type="OrthoDB" id="9803988at2"/>
<evidence type="ECO:0000256" key="1">
    <source>
        <dbReference type="ARBA" id="ARBA00004418"/>
    </source>
</evidence>
<keyword evidence="3" id="KW-0813">Transport</keyword>
<evidence type="ECO:0000259" key="6">
    <source>
        <dbReference type="Pfam" id="PF00496"/>
    </source>
</evidence>
<dbReference type="SUPFAM" id="SSF53850">
    <property type="entry name" value="Periplasmic binding protein-like II"/>
    <property type="match status" value="1"/>
</dbReference>
<dbReference type="GO" id="GO:0030288">
    <property type="term" value="C:outer membrane-bounded periplasmic space"/>
    <property type="evidence" value="ECO:0007669"/>
    <property type="project" value="UniProtKB-ARBA"/>
</dbReference>
<feature type="domain" description="Solute-binding protein family 5" evidence="6">
    <location>
        <begin position="88"/>
        <end position="438"/>
    </location>
</feature>
<sequence length="521" mass="56975">MSTHDLDRRGFLRGSSAAALGLGMAPMLGSGAMAQPAPQRGGSVRIGHSGGATSDTMDPATYAAGPLVLAMLGGVCNNLVEIDETGAVKPELAESIEPSEDTRTWTVRLRDVTFSNGKPLTAADVIASFNHHRGDGTTSGAKDLLTDVTEIRAEGERTVVFELASGNADFPFVAADYHLVIMPANGDGGLDWQSGIGTGGYTLEEHEPGVRIRLARREDYWKENRAWFDEVTLLTINDPTARQNALVTGEVDIINGVPTSTVHLLERRPGIDIVEVTGSAHYPFPMHCDAAPFDDVNVRLALKHAINREELVEKVLRGHGVVGNDQPIGPAYRFHDASLEQRSYDPDRARHHLREAGLDSLDVTLSTSSAAFSGAVDASVLFQQSAAEAGINLNVQTEPADGYWSNVWLKDPFCAGYWNGRPTEDWMFSMVYAQGANWNETHWQNDRFNTLLREARVELDESKRAAMYAEMQQLCRDDGGAIIPMFANFIDGKAERIQHGTLASNRFLDGWKAIERWWVAA</sequence>
<dbReference type="InterPro" id="IPR000914">
    <property type="entry name" value="SBP_5_dom"/>
</dbReference>
<name>A0A318SS64_9RHOB</name>
<dbReference type="Pfam" id="PF00496">
    <property type="entry name" value="SBP_bac_5"/>
    <property type="match status" value="1"/>
</dbReference>
<dbReference type="RefSeq" id="WP_110815376.1">
    <property type="nucleotide sequence ID" value="NZ_QJTE01000006.1"/>
</dbReference>
<dbReference type="GO" id="GO:1904680">
    <property type="term" value="F:peptide transmembrane transporter activity"/>
    <property type="evidence" value="ECO:0007669"/>
    <property type="project" value="TreeGrafter"/>
</dbReference>
<evidence type="ECO:0000313" key="7">
    <source>
        <dbReference type="EMBL" id="PYE81359.1"/>
    </source>
</evidence>
<dbReference type="GO" id="GO:0015833">
    <property type="term" value="P:peptide transport"/>
    <property type="evidence" value="ECO:0007669"/>
    <property type="project" value="TreeGrafter"/>
</dbReference>
<dbReference type="PROSITE" id="PS51318">
    <property type="entry name" value="TAT"/>
    <property type="match status" value="1"/>
</dbReference>
<dbReference type="EMBL" id="QJTE01000006">
    <property type="protein sequence ID" value="PYE81359.1"/>
    <property type="molecule type" value="Genomic_DNA"/>
</dbReference>
<dbReference type="GO" id="GO:0043190">
    <property type="term" value="C:ATP-binding cassette (ABC) transporter complex"/>
    <property type="evidence" value="ECO:0007669"/>
    <property type="project" value="InterPro"/>
</dbReference>
<feature type="region of interest" description="Disordered" evidence="5">
    <location>
        <begin position="31"/>
        <end position="52"/>
    </location>
</feature>
<dbReference type="CDD" id="cd08503">
    <property type="entry name" value="PBP2_NikA_DppA_OppA_like_17"/>
    <property type="match status" value="1"/>
</dbReference>
<dbReference type="Gene3D" id="3.40.190.10">
    <property type="entry name" value="Periplasmic binding protein-like II"/>
    <property type="match status" value="1"/>
</dbReference>
<dbReference type="NCBIfam" id="TIGR01409">
    <property type="entry name" value="TAT_signal_seq"/>
    <property type="match status" value="1"/>
</dbReference>
<evidence type="ECO:0000256" key="2">
    <source>
        <dbReference type="ARBA" id="ARBA00005695"/>
    </source>
</evidence>